<comment type="function">
    <text evidence="10">Forms passive diffusion pores that allow small molecular weight hydrophilic materials across the outer membrane.</text>
</comment>
<dbReference type="GO" id="GO:0046930">
    <property type="term" value="C:pore complex"/>
    <property type="evidence" value="ECO:0007669"/>
    <property type="project" value="UniProtKB-KW"/>
</dbReference>
<dbReference type="EMBL" id="CP029551">
    <property type="protein sequence ID" value="AWN38328.1"/>
    <property type="molecule type" value="Genomic_DNA"/>
</dbReference>
<keyword evidence="3 10" id="KW-1134">Transmembrane beta strand</keyword>
<keyword evidence="7 10" id="KW-0626">Porin</keyword>
<keyword evidence="2 10" id="KW-0813">Transport</keyword>
<evidence type="ECO:0000256" key="4">
    <source>
        <dbReference type="ARBA" id="ARBA00022692"/>
    </source>
</evidence>
<gene>
    <name evidence="11" type="ORF">DK427_23410</name>
</gene>
<dbReference type="KEGG" id="meti:DK427_23410"/>
<organism evidence="11 12">
    <name type="scientific">Methylobacterium radiodurans</name>
    <dbReference type="NCBI Taxonomy" id="2202828"/>
    <lineage>
        <taxon>Bacteria</taxon>
        <taxon>Pseudomonadati</taxon>
        <taxon>Pseudomonadota</taxon>
        <taxon>Alphaproteobacteria</taxon>
        <taxon>Hyphomicrobiales</taxon>
        <taxon>Methylobacteriaceae</taxon>
        <taxon>Methylobacterium</taxon>
    </lineage>
</organism>
<keyword evidence="6 10" id="KW-0406">Ion transport</keyword>
<feature type="chain" id="PRO_5015797243" description="Porin" evidence="10">
    <location>
        <begin position="26"/>
        <end position="137"/>
    </location>
</feature>
<accession>A0A2U8VXZ5</accession>
<evidence type="ECO:0000313" key="12">
    <source>
        <dbReference type="Proteomes" id="UP000246058"/>
    </source>
</evidence>
<evidence type="ECO:0000256" key="2">
    <source>
        <dbReference type="ARBA" id="ARBA00022448"/>
    </source>
</evidence>
<evidence type="ECO:0000256" key="7">
    <source>
        <dbReference type="ARBA" id="ARBA00023114"/>
    </source>
</evidence>
<evidence type="ECO:0000313" key="11">
    <source>
        <dbReference type="EMBL" id="AWN38328.1"/>
    </source>
</evidence>
<evidence type="ECO:0000256" key="9">
    <source>
        <dbReference type="ARBA" id="ARBA00023237"/>
    </source>
</evidence>
<keyword evidence="9 10" id="KW-0998">Cell outer membrane</keyword>
<sequence>MGFVSPFCWLGCAALLVLLAGPAAAQDRPSLALPALDLPKLDLPKLESPDRAAPPRAVPWPRGAEACPTLGTGFVRLPGSRTCLRLSGRVAAGLDLRADRAGAAARPDAAGRFALDTRTDTDLGPVRTYLRVGSGHR</sequence>
<dbReference type="GO" id="GO:0006811">
    <property type="term" value="P:monoatomic ion transport"/>
    <property type="evidence" value="ECO:0007669"/>
    <property type="project" value="UniProtKB-KW"/>
</dbReference>
<dbReference type="GO" id="GO:0015288">
    <property type="term" value="F:porin activity"/>
    <property type="evidence" value="ECO:0007669"/>
    <property type="project" value="UniProtKB-KW"/>
</dbReference>
<proteinExistence type="inferred from homology"/>
<evidence type="ECO:0000256" key="6">
    <source>
        <dbReference type="ARBA" id="ARBA00023065"/>
    </source>
</evidence>
<comment type="domain">
    <text evidence="10">Consists of 16-stranded beta-barrel sheets, with large surface-exposed loops, that form a transmembrane pore at the center of each barrel. The pore is partially ocluded by a peptide loop that folds into the pore lumen.</text>
</comment>
<dbReference type="InterPro" id="IPR003684">
    <property type="entry name" value="Porin_alphabac"/>
</dbReference>
<dbReference type="GO" id="GO:0009279">
    <property type="term" value="C:cell outer membrane"/>
    <property type="evidence" value="ECO:0007669"/>
    <property type="project" value="UniProtKB-SubCell"/>
</dbReference>
<name>A0A2U8VXZ5_9HYPH</name>
<keyword evidence="12" id="KW-1185">Reference proteome</keyword>
<evidence type="ECO:0000256" key="8">
    <source>
        <dbReference type="ARBA" id="ARBA00023136"/>
    </source>
</evidence>
<comment type="similarity">
    <text evidence="1 10">Belongs to the alphaproteobacteria porin family.</text>
</comment>
<reference evidence="11 12" key="1">
    <citation type="submission" date="2018-05" db="EMBL/GenBank/DDBJ databases">
        <title>Complete Genome Sequence of Methylobacterium sp. 17Sr1-43.</title>
        <authorList>
            <person name="Srinivasan S."/>
        </authorList>
    </citation>
    <scope>NUCLEOTIDE SEQUENCE [LARGE SCALE GENOMIC DNA]</scope>
    <source>
        <strain evidence="11 12">17Sr1-43</strain>
    </source>
</reference>
<evidence type="ECO:0000256" key="5">
    <source>
        <dbReference type="ARBA" id="ARBA00022729"/>
    </source>
</evidence>
<evidence type="ECO:0000256" key="10">
    <source>
        <dbReference type="RuleBase" id="RU364005"/>
    </source>
</evidence>
<dbReference type="Pfam" id="PF02530">
    <property type="entry name" value="Porin_2"/>
    <property type="match status" value="1"/>
</dbReference>
<evidence type="ECO:0000256" key="3">
    <source>
        <dbReference type="ARBA" id="ARBA00022452"/>
    </source>
</evidence>
<comment type="subcellular location">
    <subcellularLocation>
        <location evidence="10">Cell outer membrane</location>
        <topology evidence="10">Multi-pass membrane protein</topology>
    </subcellularLocation>
</comment>
<protein>
    <recommendedName>
        <fullName evidence="10">Porin</fullName>
    </recommendedName>
</protein>
<keyword evidence="4 10" id="KW-0812">Transmembrane</keyword>
<keyword evidence="5 10" id="KW-0732">Signal</keyword>
<dbReference type="Proteomes" id="UP000246058">
    <property type="component" value="Chromosome"/>
</dbReference>
<keyword evidence="8 10" id="KW-0472">Membrane</keyword>
<evidence type="ECO:0000256" key="1">
    <source>
        <dbReference type="ARBA" id="ARBA00009521"/>
    </source>
</evidence>
<feature type="signal peptide" evidence="10">
    <location>
        <begin position="1"/>
        <end position="25"/>
    </location>
</feature>
<dbReference type="RefSeq" id="WP_109953485.1">
    <property type="nucleotide sequence ID" value="NZ_CP029551.1"/>
</dbReference>
<dbReference type="AlphaFoldDB" id="A0A2U8VXZ5"/>